<proteinExistence type="predicted"/>
<evidence type="ECO:0000313" key="3">
    <source>
        <dbReference type="EMBL" id="GJJ08656.1"/>
    </source>
</evidence>
<evidence type="ECO:0000259" key="2">
    <source>
        <dbReference type="PROSITE" id="PS50108"/>
    </source>
</evidence>
<keyword evidence="4" id="KW-1185">Reference proteome</keyword>
<feature type="compositionally biased region" description="Basic and acidic residues" evidence="1">
    <location>
        <begin position="147"/>
        <end position="167"/>
    </location>
</feature>
<name>A0AAV5A1X1_9AGAM</name>
<gene>
    <name evidence="3" type="ORF">Clacol_002875</name>
</gene>
<feature type="compositionally biased region" description="Low complexity" evidence="1">
    <location>
        <begin position="50"/>
        <end position="59"/>
    </location>
</feature>
<accession>A0AAV5A1X1</accession>
<dbReference type="AlphaFoldDB" id="A0AAV5A1X1"/>
<dbReference type="EMBL" id="BPWL01000003">
    <property type="protein sequence ID" value="GJJ08656.1"/>
    <property type="molecule type" value="Genomic_DNA"/>
</dbReference>
<dbReference type="Proteomes" id="UP001050691">
    <property type="component" value="Unassembled WGS sequence"/>
</dbReference>
<dbReference type="Pfam" id="PF00786">
    <property type="entry name" value="PBD"/>
    <property type="match status" value="1"/>
</dbReference>
<feature type="domain" description="CRIB" evidence="2">
    <location>
        <begin position="3"/>
        <end position="16"/>
    </location>
</feature>
<dbReference type="PROSITE" id="PS50108">
    <property type="entry name" value="CRIB"/>
    <property type="match status" value="1"/>
</dbReference>
<evidence type="ECO:0000313" key="4">
    <source>
        <dbReference type="Proteomes" id="UP001050691"/>
    </source>
</evidence>
<feature type="region of interest" description="Disordered" evidence="1">
    <location>
        <begin position="43"/>
        <end position="184"/>
    </location>
</feature>
<reference evidence="3" key="1">
    <citation type="submission" date="2021-10" db="EMBL/GenBank/DDBJ databases">
        <title>De novo Genome Assembly of Clathrus columnatus (Basidiomycota, Fungi) Using Illumina and Nanopore Sequence Data.</title>
        <authorList>
            <person name="Ogiso-Tanaka E."/>
            <person name="Itagaki H."/>
            <person name="Hosoya T."/>
            <person name="Hosaka K."/>
        </authorList>
    </citation>
    <scope>NUCLEOTIDE SEQUENCE</scope>
    <source>
        <strain evidence="3">MO-923</strain>
    </source>
</reference>
<comment type="caution">
    <text evidence="3">The sequence shown here is derived from an EMBL/GenBank/DDBJ whole genome shotgun (WGS) entry which is preliminary data.</text>
</comment>
<sequence>MVIGSPTNFRHDVHLGNDCKNDVSYAFWDSERWRQELLKKNLDIPPLEPNSPSEPSLISTVAKPNAAKRNSITPQKRKPVPSLFPLPIVEPHEVPLPPTPVSSSSPPSVYTHEGSSDPAAFSKSSLPTLEPPSRGPSLDDDFVSLSEKMEQKWEELTYKPHEDEKHSMRTSLFHTDEPTMCIQS</sequence>
<dbReference type="InterPro" id="IPR000095">
    <property type="entry name" value="CRIB_dom"/>
</dbReference>
<organism evidence="3 4">
    <name type="scientific">Clathrus columnatus</name>
    <dbReference type="NCBI Taxonomy" id="1419009"/>
    <lineage>
        <taxon>Eukaryota</taxon>
        <taxon>Fungi</taxon>
        <taxon>Dikarya</taxon>
        <taxon>Basidiomycota</taxon>
        <taxon>Agaricomycotina</taxon>
        <taxon>Agaricomycetes</taxon>
        <taxon>Phallomycetidae</taxon>
        <taxon>Phallales</taxon>
        <taxon>Clathraceae</taxon>
        <taxon>Clathrus</taxon>
    </lineage>
</organism>
<evidence type="ECO:0000256" key="1">
    <source>
        <dbReference type="SAM" id="MobiDB-lite"/>
    </source>
</evidence>
<protein>
    <recommendedName>
        <fullName evidence="2">CRIB domain-containing protein</fullName>
    </recommendedName>
</protein>